<dbReference type="PANTHER" id="PTHR30561">
    <property type="entry name" value="SMR FAMILY PROTON-DEPENDENT DRUG EFFLUX TRANSPORTER SUGE"/>
    <property type="match status" value="1"/>
</dbReference>
<evidence type="ECO:0000256" key="7">
    <source>
        <dbReference type="ARBA" id="ARBA00038032"/>
    </source>
</evidence>
<dbReference type="RefSeq" id="WP_014887745.1">
    <property type="nucleotide sequence ID" value="NC_018419.1"/>
</dbReference>
<dbReference type="KEGG" id="sect:A359_00390"/>
<sequence length="109" mass="11789">MTYLYLFLAIITEVIATSFIKASAGFSKLTPSLLVIISYVISFTLLSIVLKTLPIGIAYASWSGLGTFFVTILSYFLYGQALDPVAMFGIAMIISGVLIIHLFSKTAGH</sequence>
<dbReference type="GO" id="GO:0005886">
    <property type="term" value="C:plasma membrane"/>
    <property type="evidence" value="ECO:0007669"/>
    <property type="project" value="UniProtKB-SubCell"/>
</dbReference>
<evidence type="ECO:0000256" key="1">
    <source>
        <dbReference type="ARBA" id="ARBA00004651"/>
    </source>
</evidence>
<keyword evidence="2" id="KW-0813">Transport</keyword>
<dbReference type="Gene3D" id="1.10.3730.20">
    <property type="match status" value="1"/>
</dbReference>
<dbReference type="PANTHER" id="PTHR30561:SF1">
    <property type="entry name" value="MULTIDRUG TRANSPORTER EMRE"/>
    <property type="match status" value="1"/>
</dbReference>
<dbReference type="AlphaFoldDB" id="J3VR81"/>
<keyword evidence="4 8" id="KW-0812">Transmembrane</keyword>
<dbReference type="GO" id="GO:0015199">
    <property type="term" value="F:amino-acid betaine transmembrane transporter activity"/>
    <property type="evidence" value="ECO:0007669"/>
    <property type="project" value="TreeGrafter"/>
</dbReference>
<dbReference type="Proteomes" id="UP000003936">
    <property type="component" value="Chromosome"/>
</dbReference>
<comment type="similarity">
    <text evidence="7 8">Belongs to the drug/metabolite transporter (DMT) superfamily. Small multidrug resistance (SMR) (TC 2.A.7.1) family.</text>
</comment>
<dbReference type="GO" id="GO:0015297">
    <property type="term" value="F:antiporter activity"/>
    <property type="evidence" value="ECO:0007669"/>
    <property type="project" value="TreeGrafter"/>
</dbReference>
<evidence type="ECO:0000256" key="6">
    <source>
        <dbReference type="ARBA" id="ARBA00023136"/>
    </source>
</evidence>
<feature type="transmembrane region" description="Helical" evidence="9">
    <location>
        <begin position="84"/>
        <end position="103"/>
    </location>
</feature>
<dbReference type="InterPro" id="IPR045324">
    <property type="entry name" value="Small_multidrug_res"/>
</dbReference>
<evidence type="ECO:0000256" key="5">
    <source>
        <dbReference type="ARBA" id="ARBA00022989"/>
    </source>
</evidence>
<dbReference type="SUPFAM" id="SSF103481">
    <property type="entry name" value="Multidrug resistance efflux transporter EmrE"/>
    <property type="match status" value="1"/>
</dbReference>
<dbReference type="InterPro" id="IPR037185">
    <property type="entry name" value="EmrE-like"/>
</dbReference>
<dbReference type="HOGENOM" id="CLU_133067_0_2_6"/>
<dbReference type="PATRIC" id="fig|1199245.3.peg.50"/>
<dbReference type="InterPro" id="IPR000390">
    <property type="entry name" value="Small_drug/metabolite_transptr"/>
</dbReference>
<dbReference type="GO" id="GO:0031460">
    <property type="term" value="P:glycine betaine transport"/>
    <property type="evidence" value="ECO:0007669"/>
    <property type="project" value="TreeGrafter"/>
</dbReference>
<keyword evidence="6 9" id="KW-0472">Membrane</keyword>
<protein>
    <submittedName>
        <fullName evidence="10">Cation/cationic drug transporter</fullName>
    </submittedName>
</protein>
<evidence type="ECO:0000313" key="11">
    <source>
        <dbReference type="Proteomes" id="UP000003936"/>
    </source>
</evidence>
<dbReference type="GO" id="GO:1990961">
    <property type="term" value="P:xenobiotic detoxification by transmembrane export across the plasma membrane"/>
    <property type="evidence" value="ECO:0007669"/>
    <property type="project" value="UniProtKB-ARBA"/>
</dbReference>
<name>J3VR81_9ENTR</name>
<accession>J3VR81</accession>
<dbReference type="EMBL" id="CP003546">
    <property type="protein sequence ID" value="AFP84446.1"/>
    <property type="molecule type" value="Genomic_DNA"/>
</dbReference>
<keyword evidence="3" id="KW-1003">Cell membrane</keyword>
<reference evidence="10 11" key="1">
    <citation type="journal article" date="2012" name="Mol. Biol. Evol.">
        <title>Genome reduction and co-evolution between the primary and secondary bacterial symbionts of psyllids.</title>
        <authorList>
            <person name="Sloan D.B."/>
            <person name="Moran N.A."/>
        </authorList>
    </citation>
    <scope>NUCLEOTIDE SEQUENCE [LARGE SCALE GENOMIC DNA]</scope>
    <source>
        <strain evidence="10">Ceuc_S</strain>
    </source>
</reference>
<feature type="transmembrane region" description="Helical" evidence="9">
    <location>
        <begin position="32"/>
        <end position="50"/>
    </location>
</feature>
<dbReference type="FunFam" id="1.10.3730.20:FF:000001">
    <property type="entry name" value="Quaternary ammonium compound resistance transporter SugE"/>
    <property type="match status" value="1"/>
</dbReference>
<evidence type="ECO:0000256" key="3">
    <source>
        <dbReference type="ARBA" id="ARBA00022475"/>
    </source>
</evidence>
<evidence type="ECO:0000313" key="10">
    <source>
        <dbReference type="EMBL" id="AFP84446.1"/>
    </source>
</evidence>
<keyword evidence="5 9" id="KW-1133">Transmembrane helix</keyword>
<dbReference type="OrthoDB" id="9808638at2"/>
<evidence type="ECO:0000256" key="9">
    <source>
        <dbReference type="SAM" id="Phobius"/>
    </source>
</evidence>
<comment type="subcellular location">
    <subcellularLocation>
        <location evidence="1 8">Cell membrane</location>
        <topology evidence="1 8">Multi-pass membrane protein</topology>
    </subcellularLocation>
</comment>
<evidence type="ECO:0000256" key="4">
    <source>
        <dbReference type="ARBA" id="ARBA00022692"/>
    </source>
</evidence>
<keyword evidence="11" id="KW-1185">Reference proteome</keyword>
<evidence type="ECO:0000256" key="2">
    <source>
        <dbReference type="ARBA" id="ARBA00022448"/>
    </source>
</evidence>
<dbReference type="GO" id="GO:0015220">
    <property type="term" value="F:choline transmembrane transporter activity"/>
    <property type="evidence" value="ECO:0007669"/>
    <property type="project" value="TreeGrafter"/>
</dbReference>
<proteinExistence type="inferred from homology"/>
<feature type="transmembrane region" description="Helical" evidence="9">
    <location>
        <begin position="57"/>
        <end position="78"/>
    </location>
</feature>
<organism evidence="10 11">
    <name type="scientific">secondary endosymbiont of Ctenarytaina eucalypti</name>
    <dbReference type="NCBI Taxonomy" id="1199245"/>
    <lineage>
        <taxon>Bacteria</taxon>
        <taxon>Pseudomonadati</taxon>
        <taxon>Pseudomonadota</taxon>
        <taxon>Gammaproteobacteria</taxon>
        <taxon>Enterobacterales</taxon>
        <taxon>Enterobacteriaceae</taxon>
        <taxon>aphid secondary symbionts</taxon>
    </lineage>
</organism>
<gene>
    <name evidence="10" type="ORF">A359_00390</name>
</gene>
<dbReference type="Pfam" id="PF00893">
    <property type="entry name" value="Multi_Drug_Res"/>
    <property type="match status" value="1"/>
</dbReference>
<evidence type="ECO:0000256" key="8">
    <source>
        <dbReference type="RuleBase" id="RU003942"/>
    </source>
</evidence>